<reference evidence="1 2" key="1">
    <citation type="journal article" date="2022" name="Plant J.">
        <title>Chromosome-level genome of Camellia lanceoleosa provides a valuable resource for understanding genome evolution and self-incompatibility.</title>
        <authorList>
            <person name="Gong W."/>
            <person name="Xiao S."/>
            <person name="Wang L."/>
            <person name="Liao Z."/>
            <person name="Chang Y."/>
            <person name="Mo W."/>
            <person name="Hu G."/>
            <person name="Li W."/>
            <person name="Zhao G."/>
            <person name="Zhu H."/>
            <person name="Hu X."/>
            <person name="Ji K."/>
            <person name="Xiang X."/>
            <person name="Song Q."/>
            <person name="Yuan D."/>
            <person name="Jin S."/>
            <person name="Zhang L."/>
        </authorList>
    </citation>
    <scope>NUCLEOTIDE SEQUENCE [LARGE SCALE GENOMIC DNA]</scope>
    <source>
        <strain evidence="1">SQ_2022a</strain>
    </source>
</reference>
<dbReference type="EMBL" id="CM045760">
    <property type="protein sequence ID" value="KAI8024741.1"/>
    <property type="molecule type" value="Genomic_DNA"/>
</dbReference>
<gene>
    <name evidence="1" type="ORF">LOK49_LG02G02464</name>
</gene>
<evidence type="ECO:0000313" key="2">
    <source>
        <dbReference type="Proteomes" id="UP001060215"/>
    </source>
</evidence>
<comment type="caution">
    <text evidence="1">The sequence shown here is derived from an EMBL/GenBank/DDBJ whole genome shotgun (WGS) entry which is preliminary data.</text>
</comment>
<name>A0ACC0ILP2_9ERIC</name>
<accession>A0ACC0ILP2</accession>
<dbReference type="Proteomes" id="UP001060215">
    <property type="component" value="Chromosome 3"/>
</dbReference>
<proteinExistence type="predicted"/>
<organism evidence="1 2">
    <name type="scientific">Camellia lanceoleosa</name>
    <dbReference type="NCBI Taxonomy" id="1840588"/>
    <lineage>
        <taxon>Eukaryota</taxon>
        <taxon>Viridiplantae</taxon>
        <taxon>Streptophyta</taxon>
        <taxon>Embryophyta</taxon>
        <taxon>Tracheophyta</taxon>
        <taxon>Spermatophyta</taxon>
        <taxon>Magnoliopsida</taxon>
        <taxon>eudicotyledons</taxon>
        <taxon>Gunneridae</taxon>
        <taxon>Pentapetalae</taxon>
        <taxon>asterids</taxon>
        <taxon>Ericales</taxon>
        <taxon>Theaceae</taxon>
        <taxon>Camellia</taxon>
    </lineage>
</organism>
<keyword evidence="2" id="KW-1185">Reference proteome</keyword>
<protein>
    <submittedName>
        <fullName evidence="1">Uncharacterized protein</fullName>
    </submittedName>
</protein>
<sequence length="134" mass="15398">MAAASLFLHHRRYVFLHHCNFLSSANPLPSRFSSPPRRASWNRLHSDYQCRTNRLRSEINHRTNEFGSTITIRTKHTGSTINIRTPFRLRAAVAVRLRVVVAFLFATERRERGGVAGAASPPARWLLPRVRVRV</sequence>
<evidence type="ECO:0000313" key="1">
    <source>
        <dbReference type="EMBL" id="KAI8024741.1"/>
    </source>
</evidence>